<dbReference type="EMBL" id="JARIHO010000003">
    <property type="protein sequence ID" value="KAJ7364340.1"/>
    <property type="molecule type" value="Genomic_DNA"/>
</dbReference>
<sequence length="300" mass="32606">MPSPTSTIAHMHIIPPPLPHLTSARLLTPAARYDNESRLNSLVPIVRNKRGVHRVPGYAPAFLPPSFHHTHKPQRAPRGSSPDSPDAPFPKTQAPKKRIYGAHGVGPAWNRNTCPRCSGRHRTERERFVSRGARARDGNPALAPPHSACAPFVLASSLGLTSAATAPTSKNPAERVSSTSSPALRTTSPPQPRFARALKWGLAYRTGSRAYFDARISPISPRCTGRAVCTDLWLRAVLGRARSIGTPREVGGDGIPRTGPGFTYVHPSCAYRASAIHFFTPAQIVHRIFEQVRNKKTNTA</sequence>
<gene>
    <name evidence="2" type="ORF">DFH08DRAFT_949941</name>
</gene>
<proteinExistence type="predicted"/>
<dbReference type="AlphaFoldDB" id="A0AAD7AP17"/>
<organism evidence="2 3">
    <name type="scientific">Mycena albidolilacea</name>
    <dbReference type="NCBI Taxonomy" id="1033008"/>
    <lineage>
        <taxon>Eukaryota</taxon>
        <taxon>Fungi</taxon>
        <taxon>Dikarya</taxon>
        <taxon>Basidiomycota</taxon>
        <taxon>Agaricomycotina</taxon>
        <taxon>Agaricomycetes</taxon>
        <taxon>Agaricomycetidae</taxon>
        <taxon>Agaricales</taxon>
        <taxon>Marasmiineae</taxon>
        <taxon>Mycenaceae</taxon>
        <taxon>Mycena</taxon>
    </lineage>
</organism>
<evidence type="ECO:0000313" key="2">
    <source>
        <dbReference type="EMBL" id="KAJ7364340.1"/>
    </source>
</evidence>
<dbReference type="Proteomes" id="UP001218218">
    <property type="component" value="Unassembled WGS sequence"/>
</dbReference>
<reference evidence="2" key="1">
    <citation type="submission" date="2023-03" db="EMBL/GenBank/DDBJ databases">
        <title>Massive genome expansion in bonnet fungi (Mycena s.s.) driven by repeated elements and novel gene families across ecological guilds.</title>
        <authorList>
            <consortium name="Lawrence Berkeley National Laboratory"/>
            <person name="Harder C.B."/>
            <person name="Miyauchi S."/>
            <person name="Viragh M."/>
            <person name="Kuo A."/>
            <person name="Thoen E."/>
            <person name="Andreopoulos B."/>
            <person name="Lu D."/>
            <person name="Skrede I."/>
            <person name="Drula E."/>
            <person name="Henrissat B."/>
            <person name="Morin E."/>
            <person name="Kohler A."/>
            <person name="Barry K."/>
            <person name="LaButti K."/>
            <person name="Morin E."/>
            <person name="Salamov A."/>
            <person name="Lipzen A."/>
            <person name="Mereny Z."/>
            <person name="Hegedus B."/>
            <person name="Baldrian P."/>
            <person name="Stursova M."/>
            <person name="Weitz H."/>
            <person name="Taylor A."/>
            <person name="Grigoriev I.V."/>
            <person name="Nagy L.G."/>
            <person name="Martin F."/>
            <person name="Kauserud H."/>
        </authorList>
    </citation>
    <scope>NUCLEOTIDE SEQUENCE</scope>
    <source>
        <strain evidence="2">CBHHK002</strain>
    </source>
</reference>
<protein>
    <submittedName>
        <fullName evidence="2">Uncharacterized protein</fullName>
    </submittedName>
</protein>
<feature type="compositionally biased region" description="Polar residues" evidence="1">
    <location>
        <begin position="176"/>
        <end position="188"/>
    </location>
</feature>
<name>A0AAD7AP17_9AGAR</name>
<feature type="compositionally biased region" description="Basic and acidic residues" evidence="1">
    <location>
        <begin position="121"/>
        <end position="137"/>
    </location>
</feature>
<comment type="caution">
    <text evidence="2">The sequence shown here is derived from an EMBL/GenBank/DDBJ whole genome shotgun (WGS) entry which is preliminary data.</text>
</comment>
<feature type="region of interest" description="Disordered" evidence="1">
    <location>
        <begin position="164"/>
        <end position="191"/>
    </location>
</feature>
<evidence type="ECO:0000256" key="1">
    <source>
        <dbReference type="SAM" id="MobiDB-lite"/>
    </source>
</evidence>
<feature type="region of interest" description="Disordered" evidence="1">
    <location>
        <begin position="63"/>
        <end position="142"/>
    </location>
</feature>
<keyword evidence="3" id="KW-1185">Reference proteome</keyword>
<accession>A0AAD7AP17</accession>
<evidence type="ECO:0000313" key="3">
    <source>
        <dbReference type="Proteomes" id="UP001218218"/>
    </source>
</evidence>